<reference evidence="2" key="1">
    <citation type="submission" date="2016-10" db="EMBL/GenBank/DDBJ databases">
        <authorList>
            <person name="Varghese N."/>
            <person name="Submissions S."/>
        </authorList>
    </citation>
    <scope>NUCLEOTIDE SEQUENCE [LARGE SCALE GENOMIC DNA]</scope>
    <source>
        <strain evidence="2">CGMCC 4.7042</strain>
    </source>
</reference>
<dbReference type="EMBL" id="FNHI01000006">
    <property type="protein sequence ID" value="SDM31581.1"/>
    <property type="molecule type" value="Genomic_DNA"/>
</dbReference>
<name>A0A1G9S888_9ACTN</name>
<dbReference type="RefSeq" id="WP_143041490.1">
    <property type="nucleotide sequence ID" value="NZ_FNHI01000006.1"/>
</dbReference>
<dbReference type="OrthoDB" id="5174398at2"/>
<keyword evidence="2" id="KW-1185">Reference proteome</keyword>
<dbReference type="Proteomes" id="UP000199063">
    <property type="component" value="Unassembled WGS sequence"/>
</dbReference>
<proteinExistence type="predicted"/>
<protein>
    <submittedName>
        <fullName evidence="1">Uncharacterized protein</fullName>
    </submittedName>
</protein>
<accession>A0A1G9S888</accession>
<gene>
    <name evidence="1" type="ORF">SAMN05444921_106242</name>
</gene>
<dbReference type="GeneID" id="40834576"/>
<organism evidence="1 2">
    <name type="scientific">Streptomyces wuyuanensis</name>
    <dbReference type="NCBI Taxonomy" id="1196353"/>
    <lineage>
        <taxon>Bacteria</taxon>
        <taxon>Bacillati</taxon>
        <taxon>Actinomycetota</taxon>
        <taxon>Actinomycetes</taxon>
        <taxon>Kitasatosporales</taxon>
        <taxon>Streptomycetaceae</taxon>
        <taxon>Streptomyces</taxon>
    </lineage>
</organism>
<evidence type="ECO:0000313" key="2">
    <source>
        <dbReference type="Proteomes" id="UP000199063"/>
    </source>
</evidence>
<evidence type="ECO:0000313" key="1">
    <source>
        <dbReference type="EMBL" id="SDM31581.1"/>
    </source>
</evidence>
<sequence>MVVYTCQDLREKYPDPEEQKTLLRLYGLSQFMGISILSGRYRVPASLHEPITLTPLGESVCRRLMKIRSLKWAEARLACFLSFYHSELLVDHEKTDLVTLTSAFNEEMISGKVLHPFIWGRELYDRAFELFPHEPSDLDHGETIRLLEGTPRGVFQQLDLITGPLGILRSQEMRNAPPTVRVPLYHCAKRSCSAVHGTFLITADSQIAKTQNKLEEILNKEYGLPSAFFEFFTEVEDALCDYYGDSRSVGEIPLLGQCFSDAELDAILLEALKGKDAPLRVALSSNDLSVSNPRDFSGSLSRAAKIQALLLMKSRDLITSIDRAVYSGEIDIPEYEIRNPKVLRAKSGYYDLTAQCSRFGVQVVPADRSLALVRLQRLILAIYPPSDSNASRDLYWRLKKVQGASVEEKLHRYLGKEEPAEVIRRLILVGPGPFSIAAERCGLVPSDVEAMEDGDLLNILLWKLGFDVVTGHEATGSLQLHREAFAQVVTAYSGYNESERYEIKREAAPLFSSLEKTLDSTLSFSAWALTFDHWSAHPRFNYHISDARAHMADLLNKAARASATEAVIYDSQGRNTLFPLISGFSRLRDYLQDVQRSPERYARPVNEMPSYAHHAELTPFPFVHTIPFLDLSVDSQARILALFKDFTRILEEGAVKSVRNGLHHQREQEEFPREEELLRCVRAIANFLEAAESSGLCPTFFRSTGTSRDSAGRSSYSFKDYKGREYVARMPSGIGRAGMPALLTDQFVIPVANLDASTDVLRFDVGTRSTYTELWQEWPKYRAASDSARDLMASLPSSDVS</sequence>
<dbReference type="AlphaFoldDB" id="A0A1G9S888"/>